<dbReference type="NCBIfam" id="TIGR01988">
    <property type="entry name" value="Ubi-OHases"/>
    <property type="match status" value="1"/>
</dbReference>
<keyword evidence="4" id="KW-0285">Flavoprotein</keyword>
<evidence type="ECO:0000313" key="9">
    <source>
        <dbReference type="EMBL" id="MBF5057741.1"/>
    </source>
</evidence>
<keyword evidence="6" id="KW-0560">Oxidoreductase</keyword>
<evidence type="ECO:0000256" key="6">
    <source>
        <dbReference type="ARBA" id="ARBA00023002"/>
    </source>
</evidence>
<dbReference type="PRINTS" id="PR00420">
    <property type="entry name" value="RNGMNOXGNASE"/>
</dbReference>
<dbReference type="InterPro" id="IPR002938">
    <property type="entry name" value="FAD-bd"/>
</dbReference>
<dbReference type="NCBIfam" id="NF006593">
    <property type="entry name" value="PRK09126.1"/>
    <property type="match status" value="1"/>
</dbReference>
<evidence type="ECO:0000256" key="5">
    <source>
        <dbReference type="ARBA" id="ARBA00022827"/>
    </source>
</evidence>
<evidence type="ECO:0000256" key="1">
    <source>
        <dbReference type="ARBA" id="ARBA00001974"/>
    </source>
</evidence>
<dbReference type="RefSeq" id="WP_194865890.1">
    <property type="nucleotide sequence ID" value="NZ_ARXX01000056.1"/>
</dbReference>
<dbReference type="Proteomes" id="UP000662703">
    <property type="component" value="Unassembled WGS sequence"/>
</dbReference>
<keyword evidence="7" id="KW-0503">Monooxygenase</keyword>
<dbReference type="InterPro" id="IPR036188">
    <property type="entry name" value="FAD/NAD-bd_sf"/>
</dbReference>
<comment type="cofactor">
    <cofactor evidence="1">
        <name>FAD</name>
        <dbReference type="ChEBI" id="CHEBI:57692"/>
    </cofactor>
</comment>
<dbReference type="InterPro" id="IPR010971">
    <property type="entry name" value="UbiH/COQ6"/>
</dbReference>
<evidence type="ECO:0000256" key="4">
    <source>
        <dbReference type="ARBA" id="ARBA00022630"/>
    </source>
</evidence>
<evidence type="ECO:0000256" key="2">
    <source>
        <dbReference type="ARBA" id="ARBA00004749"/>
    </source>
</evidence>
<comment type="pathway">
    <text evidence="2">Cofactor biosynthesis; ubiquinone biosynthesis.</text>
</comment>
<organism evidence="9 10">
    <name type="scientific">Alloalcanivorax profundimaris</name>
    <dbReference type="NCBI Taxonomy" id="2735259"/>
    <lineage>
        <taxon>Bacteria</taxon>
        <taxon>Pseudomonadati</taxon>
        <taxon>Pseudomonadota</taxon>
        <taxon>Gammaproteobacteria</taxon>
        <taxon>Oceanospirillales</taxon>
        <taxon>Alcanivoracaceae</taxon>
        <taxon>Alloalcanivorax</taxon>
    </lineage>
</organism>
<keyword evidence="5" id="KW-0274">FAD</keyword>
<proteinExistence type="inferred from homology"/>
<dbReference type="PANTHER" id="PTHR43876">
    <property type="entry name" value="UBIQUINONE BIOSYNTHESIS MONOOXYGENASE COQ6, MITOCHONDRIAL"/>
    <property type="match status" value="1"/>
</dbReference>
<keyword evidence="10" id="KW-1185">Reference proteome</keyword>
<dbReference type="InterPro" id="IPR051205">
    <property type="entry name" value="UbiH/COQ6_monooxygenase"/>
</dbReference>
<name>A0ABS0AWB1_9GAMM</name>
<comment type="similarity">
    <text evidence="3">Belongs to the UbiH/COQ6 family.</text>
</comment>
<comment type="caution">
    <text evidence="9">The sequence shown here is derived from an EMBL/GenBank/DDBJ whole genome shotgun (WGS) entry which is preliminary data.</text>
</comment>
<evidence type="ECO:0000256" key="7">
    <source>
        <dbReference type="ARBA" id="ARBA00023033"/>
    </source>
</evidence>
<accession>A0ABS0AWB1</accession>
<dbReference type="Gene3D" id="3.50.50.60">
    <property type="entry name" value="FAD/NAD(P)-binding domain"/>
    <property type="match status" value="2"/>
</dbReference>
<sequence>MDADVIIVGAGPAGLSLARVLGDAGLQVRVLEKQPRAALAEPAFDGREIALTHTSRRHLIDWGIWDHLPADGISDLRHARVFDDGLRRHSLDIEARLGDRDQLGWLVPNQDLRRAAWLAVEGHPGITVETGVEVSDPRVERDAASVALQDGRRPRARLLVAADSRFSATRRALGIPARVCDYGKSMMVFRVRHERPHHHQAWEWFGHGQTRALLPLNGDRASVVLTLPATEMERLLALDDDAFDQDITRRYQGRLGGMTRISERHVYPLVGVYASRFHGPRFALVGDAAVGMHPVTAHGFNLGLSSVAHLAARLAPAHRAGRDPGAADLLESYHRAHRRGSLPLFNATHLVVSLYTDDRAPARLLRGAALKAANTLTPFKRLIARQVTG</sequence>
<dbReference type="SUPFAM" id="SSF51905">
    <property type="entry name" value="FAD/NAD(P)-binding domain"/>
    <property type="match status" value="1"/>
</dbReference>
<dbReference type="EMBL" id="ARXX01000056">
    <property type="protein sequence ID" value="MBF5057741.1"/>
    <property type="molecule type" value="Genomic_DNA"/>
</dbReference>
<protein>
    <recommendedName>
        <fullName evidence="8">FAD-binding domain-containing protein</fullName>
    </recommendedName>
</protein>
<dbReference type="Pfam" id="PF01494">
    <property type="entry name" value="FAD_binding_3"/>
    <property type="match status" value="1"/>
</dbReference>
<reference evidence="9 10" key="1">
    <citation type="submission" date="2012-09" db="EMBL/GenBank/DDBJ databases">
        <title>Genome Sequence of alkane-degrading Bacterium Alcanivorax sp. 521-1.</title>
        <authorList>
            <person name="Lai Q."/>
            <person name="Shao Z."/>
        </authorList>
    </citation>
    <scope>NUCLEOTIDE SEQUENCE [LARGE SCALE GENOMIC DNA]</scope>
    <source>
        <strain evidence="9 10">521-1</strain>
    </source>
</reference>
<feature type="domain" description="FAD-binding" evidence="8">
    <location>
        <begin position="2"/>
        <end position="336"/>
    </location>
</feature>
<evidence type="ECO:0000313" key="10">
    <source>
        <dbReference type="Proteomes" id="UP000662703"/>
    </source>
</evidence>
<gene>
    <name evidence="9" type="ORF">Y5W_03035</name>
</gene>
<dbReference type="PANTHER" id="PTHR43876:SF25">
    <property type="entry name" value="MONOOXYGENASE NMA2164"/>
    <property type="match status" value="1"/>
</dbReference>
<evidence type="ECO:0000259" key="8">
    <source>
        <dbReference type="Pfam" id="PF01494"/>
    </source>
</evidence>
<evidence type="ECO:0000256" key="3">
    <source>
        <dbReference type="ARBA" id="ARBA00005349"/>
    </source>
</evidence>